<protein>
    <submittedName>
        <fullName evidence="2">Uncharacterized protein</fullName>
    </submittedName>
</protein>
<gene>
    <name evidence="2" type="ORF">Prevot485_1160</name>
</gene>
<evidence type="ECO:0000313" key="2">
    <source>
        <dbReference type="EMBL" id="QIM10017.1"/>
    </source>
</evidence>
<feature type="coiled-coil region" evidence="1">
    <location>
        <begin position="29"/>
        <end position="63"/>
    </location>
</feature>
<organism evidence="2">
    <name type="scientific">uncultured Prevotella sp</name>
    <dbReference type="NCBI Taxonomy" id="159272"/>
    <lineage>
        <taxon>Bacteria</taxon>
        <taxon>Pseudomonadati</taxon>
        <taxon>Bacteroidota</taxon>
        <taxon>Bacteroidia</taxon>
        <taxon>Bacteroidales</taxon>
        <taxon>Prevotellaceae</taxon>
        <taxon>Prevotella</taxon>
        <taxon>environmental samples</taxon>
    </lineage>
</organism>
<keyword evidence="1" id="KW-0175">Coiled coil</keyword>
<accession>A0A6G8F175</accession>
<sequence length="98" mass="11477">MLKAESDIKTLTTNVRRLILRFTEQKKENAELYAMVDERDRQIAELKQQLSETERKYNAMMAAKMLSIADTDIETTRKKVNKLIRTVNQCITLLSEKQ</sequence>
<dbReference type="AlphaFoldDB" id="A0A6G8F175"/>
<reference evidence="2" key="1">
    <citation type="journal article" date="2020" name="J. ISSAAS">
        <title>Lactobacilli and other gastrointestinal microbiota of Peromyscus leucopus, reservoir host for agents of Lyme disease and other zoonoses in North America.</title>
        <authorList>
            <person name="Milovic A."/>
            <person name="Bassam K."/>
            <person name="Shao H."/>
            <person name="Chatzistamou I."/>
            <person name="Tufts D.M."/>
            <person name="Diuk-Wasser M."/>
            <person name="Barbour A.G."/>
        </authorList>
    </citation>
    <scope>NUCLEOTIDE SEQUENCE</scope>
    <source>
        <strain evidence="2">LL70</strain>
    </source>
</reference>
<name>A0A6G8F175_9BACT</name>
<evidence type="ECO:0000256" key="1">
    <source>
        <dbReference type="SAM" id="Coils"/>
    </source>
</evidence>
<dbReference type="EMBL" id="MN990733">
    <property type="protein sequence ID" value="QIM10017.1"/>
    <property type="molecule type" value="Genomic_DNA"/>
</dbReference>
<proteinExistence type="predicted"/>